<accession>A0A1D6EI09</accession>
<dbReference type="PaxDb" id="4577-GRMZM2G352310_P01"/>
<protein>
    <submittedName>
        <fullName evidence="1">Uncharacterized protein</fullName>
    </submittedName>
</protein>
<proteinExistence type="predicted"/>
<dbReference type="InParanoid" id="A0A1D6EI09"/>
<dbReference type="EMBL" id="CM007648">
    <property type="protein sequence ID" value="ONM19749.1"/>
    <property type="molecule type" value="Genomic_DNA"/>
</dbReference>
<name>A0A1D6EI09_MAIZE</name>
<sequence>MAAVLPLPGCLVFLKLISLHIWLSPAPAPPFSLRSDLPRARKLLRAGCLPVELPRSGLPLPVPNPNAQPCFSPRRSQVSGCLRAKLPLATPPLCSSRPAPALAPARLSVLSSARLPSPPASLRLLRSDDPCSPSHVVLSLMAHGALAHAQLISMAAASRSLLALLCLAPCCRVSAPASRAAPSSLSVVSSIPVVIALPCSLVVHPCCSLLVIASA</sequence>
<dbReference type="AlphaFoldDB" id="A0A1D6EI09"/>
<organism evidence="1">
    <name type="scientific">Zea mays</name>
    <name type="common">Maize</name>
    <dbReference type="NCBI Taxonomy" id="4577"/>
    <lineage>
        <taxon>Eukaryota</taxon>
        <taxon>Viridiplantae</taxon>
        <taxon>Streptophyta</taxon>
        <taxon>Embryophyta</taxon>
        <taxon>Tracheophyta</taxon>
        <taxon>Spermatophyta</taxon>
        <taxon>Magnoliopsida</taxon>
        <taxon>Liliopsida</taxon>
        <taxon>Poales</taxon>
        <taxon>Poaceae</taxon>
        <taxon>PACMAD clade</taxon>
        <taxon>Panicoideae</taxon>
        <taxon>Andropogonodae</taxon>
        <taxon>Andropogoneae</taxon>
        <taxon>Tripsacinae</taxon>
        <taxon>Zea</taxon>
    </lineage>
</organism>
<gene>
    <name evidence="1" type="ORF">ZEAMMB73_Zm00001d004886</name>
</gene>
<reference evidence="1" key="1">
    <citation type="submission" date="2015-12" db="EMBL/GenBank/DDBJ databases">
        <title>Update maize B73 reference genome by single molecule sequencing technologies.</title>
        <authorList>
            <consortium name="Maize Genome Sequencing Project"/>
            <person name="Ware D."/>
        </authorList>
    </citation>
    <scope>NUCLEOTIDE SEQUENCE [LARGE SCALE GENOMIC DNA]</scope>
    <source>
        <tissue evidence="1">Seedling</tissue>
    </source>
</reference>
<evidence type="ECO:0000313" key="1">
    <source>
        <dbReference type="EMBL" id="ONM19749.1"/>
    </source>
</evidence>